<dbReference type="OrthoDB" id="5345392at2759"/>
<dbReference type="VEuPathDB" id="FungiDB:GMDG_00380"/>
<evidence type="ECO:0000259" key="2">
    <source>
        <dbReference type="Pfam" id="PF12735"/>
    </source>
</evidence>
<dbReference type="Pfam" id="PF12735">
    <property type="entry name" value="IgD3_Trs65"/>
    <property type="match status" value="1"/>
</dbReference>
<dbReference type="GO" id="GO:1990071">
    <property type="term" value="C:TRAPPII protein complex"/>
    <property type="evidence" value="ECO:0007669"/>
    <property type="project" value="InterPro"/>
</dbReference>
<feature type="region of interest" description="Disordered" evidence="1">
    <location>
        <begin position="477"/>
        <end position="499"/>
    </location>
</feature>
<organism evidence="3">
    <name type="scientific">Pseudogymnoascus destructans</name>
    <dbReference type="NCBI Taxonomy" id="655981"/>
    <lineage>
        <taxon>Eukaryota</taxon>
        <taxon>Fungi</taxon>
        <taxon>Dikarya</taxon>
        <taxon>Ascomycota</taxon>
        <taxon>Pezizomycotina</taxon>
        <taxon>Leotiomycetes</taxon>
        <taxon>Thelebolales</taxon>
        <taxon>Thelebolaceae</taxon>
        <taxon>Pseudogymnoascus</taxon>
    </lineage>
</organism>
<evidence type="ECO:0000256" key="1">
    <source>
        <dbReference type="SAM" id="MobiDB-lite"/>
    </source>
</evidence>
<proteinExistence type="predicted"/>
<dbReference type="Proteomes" id="UP000077154">
    <property type="component" value="Unassembled WGS sequence"/>
</dbReference>
<protein>
    <recommendedName>
        <fullName evidence="2">Trafficking protein particle complex II-specific subunit 65 IgD3 domain-containing protein</fullName>
    </recommendedName>
</protein>
<reference evidence="3" key="1">
    <citation type="submission" date="2016-03" db="EMBL/GenBank/DDBJ databases">
        <title>Updated assembly of Pseudogymnoascus destructans, the fungus causing white-nose syndrome of bats.</title>
        <authorList>
            <person name="Palmer J.M."/>
            <person name="Drees K.P."/>
            <person name="Foster J.T."/>
            <person name="Lindner D.L."/>
        </authorList>
    </citation>
    <scope>NUCLEOTIDE SEQUENCE [LARGE SCALE GENOMIC DNA]</scope>
    <source>
        <strain evidence="3">20631-21</strain>
    </source>
</reference>
<dbReference type="InterPro" id="IPR055420">
    <property type="entry name" value="IgD3_Trs65"/>
</dbReference>
<name>A0A177AJV3_9PEZI</name>
<dbReference type="InterPro" id="IPR024662">
    <property type="entry name" value="Trs65"/>
</dbReference>
<feature type="compositionally biased region" description="Polar residues" evidence="1">
    <location>
        <begin position="488"/>
        <end position="499"/>
    </location>
</feature>
<evidence type="ECO:0000313" key="3">
    <source>
        <dbReference type="EMBL" id="OAF62305.1"/>
    </source>
</evidence>
<dbReference type="PANTHER" id="PTHR28159:SF1">
    <property type="entry name" value="TRAFFICKING PROTEIN PARTICLE COMPLEX II-SPECIFIC SUBUNIT 65"/>
    <property type="match status" value="1"/>
</dbReference>
<dbReference type="GO" id="GO:0006891">
    <property type="term" value="P:intra-Golgi vesicle-mediated transport"/>
    <property type="evidence" value="ECO:0007669"/>
    <property type="project" value="InterPro"/>
</dbReference>
<dbReference type="PANTHER" id="PTHR28159">
    <property type="entry name" value="TRAFFICKING PROTEIN PARTICLE COMPLEX II-SPECIFIC SUBUNIT 65"/>
    <property type="match status" value="1"/>
</dbReference>
<dbReference type="eggNOG" id="ENOG502RYDF">
    <property type="taxonomic scope" value="Eukaryota"/>
</dbReference>
<dbReference type="EMBL" id="KV441387">
    <property type="protein sequence ID" value="OAF62305.1"/>
    <property type="molecule type" value="Genomic_DNA"/>
</dbReference>
<dbReference type="GeneID" id="36284228"/>
<dbReference type="GO" id="GO:0005802">
    <property type="term" value="C:trans-Golgi network"/>
    <property type="evidence" value="ECO:0007669"/>
    <property type="project" value="TreeGrafter"/>
</dbReference>
<feature type="domain" description="Trafficking protein particle complex II-specific subunit 65 IgD3" evidence="2">
    <location>
        <begin position="409"/>
        <end position="590"/>
    </location>
</feature>
<sequence>MSDDDHPQQSRGSLEFVETSIIQTIVPEFTELSLEEGLRTSLAKNGDVEAALQDMALRQTIFFDEILNVYVVLQTPHLDERAVHRYLDRLVVTVDANVVNALTDPQGQSGHELIYSGSNDQLKDAPVIIKSPGEDDKTSLLVVWKFPVPLTRPGRLRLQSPSVVFSISANLKTAKQLKAMIRQNEYLPSQMPSGINLFESFNGDPALGDAMPRLSALRVSRVKPVSPGEADSLSPLRIAPARPLKILPAFQLRARYARPNNTQSNPCIFASLDIEATPWAGNSLSLSSIDFKLTDGNVEDLNTAPDMALPMDCLPKDDVTLVYRLSRTPLEQSSNPVKPLRVTVTGTVCVSSNCLPKITMIWATSVDFAPPLNPGFGNPSATIQRDHRSAQLSISSNHEALNTSLAASRPDALPTIEFTTKHQRSLSVPDFGVTMTFTAPTTPIYQGDFFTWTVFVVNRSDHSRKLALIPIAKRRIQSSSHHRAPTNRPLSSSYTQQKAASGGANTDIADAVLDENILHAAQKGAGIECADIICYSTDVRVGPLAPSACHMTELRFISLQSGVLGLEAVRVVDLGTQEHVDIKDLPSIVVSGAK</sequence>
<dbReference type="AlphaFoldDB" id="A0A177AJV3"/>
<gene>
    <name evidence="3" type="ORF">VC83_01136</name>
</gene>
<dbReference type="RefSeq" id="XP_024327577.1">
    <property type="nucleotide sequence ID" value="XM_024464821.1"/>
</dbReference>
<accession>A0A177AJV3</accession>